<keyword evidence="9" id="KW-1185">Reference proteome</keyword>
<keyword evidence="1" id="KW-0479">Metal-binding</keyword>
<keyword evidence="4 5" id="KW-0443">Lipid metabolism</keyword>
<dbReference type="GO" id="GO:0019369">
    <property type="term" value="P:arachidonate metabolic process"/>
    <property type="evidence" value="ECO:0007669"/>
    <property type="project" value="TreeGrafter"/>
</dbReference>
<dbReference type="RefSeq" id="XP_003847415.1">
    <property type="nucleotide sequence ID" value="XM_003847367.1"/>
</dbReference>
<keyword evidence="5" id="KW-0378">Hydrolase</keyword>
<dbReference type="CDD" id="cd07199">
    <property type="entry name" value="Pat17_PNPLA8_PNPLA9_like"/>
    <property type="match status" value="1"/>
</dbReference>
<dbReference type="HOGENOM" id="CLU_003059_1_1_1"/>
<dbReference type="Proteomes" id="UP000008062">
    <property type="component" value="Chromosome 14"/>
</dbReference>
<dbReference type="OrthoDB" id="194358at2759"/>
<feature type="active site" description="Proton acceptor" evidence="5">
    <location>
        <position position="675"/>
    </location>
</feature>
<gene>
    <name evidence="8" type="ORF">MYCGRDRAFT_51592</name>
</gene>
<evidence type="ECO:0000256" key="4">
    <source>
        <dbReference type="ARBA" id="ARBA00023098"/>
    </source>
</evidence>
<dbReference type="PANTHER" id="PTHR24185">
    <property type="entry name" value="CALCIUM-INDEPENDENT PHOSPHOLIPASE A2-GAMMA"/>
    <property type="match status" value="1"/>
</dbReference>
<dbReference type="PANTHER" id="PTHR24185:SF8">
    <property type="entry name" value="PNPLA DOMAIN-CONTAINING PROTEIN"/>
    <property type="match status" value="1"/>
</dbReference>
<dbReference type="EMBL" id="CM001209">
    <property type="protein sequence ID" value="EGP82391.1"/>
    <property type="molecule type" value="Genomic_DNA"/>
</dbReference>
<feature type="compositionally biased region" description="Basic and acidic residues" evidence="6">
    <location>
        <begin position="968"/>
        <end position="981"/>
    </location>
</feature>
<evidence type="ECO:0000256" key="3">
    <source>
        <dbReference type="ARBA" id="ARBA00022833"/>
    </source>
</evidence>
<dbReference type="AlphaFoldDB" id="F9XQN9"/>
<dbReference type="GO" id="GO:0047499">
    <property type="term" value="F:calcium-independent phospholipase A2 activity"/>
    <property type="evidence" value="ECO:0007669"/>
    <property type="project" value="TreeGrafter"/>
</dbReference>
<dbReference type="KEGG" id="ztr:MYCGRDRAFT_51592"/>
<feature type="short sequence motif" description="GXSXG" evidence="5">
    <location>
        <begin position="521"/>
        <end position="525"/>
    </location>
</feature>
<dbReference type="GO" id="GO:0016042">
    <property type="term" value="P:lipid catabolic process"/>
    <property type="evidence" value="ECO:0007669"/>
    <property type="project" value="UniProtKB-UniRule"/>
</dbReference>
<dbReference type="SUPFAM" id="SSF52151">
    <property type="entry name" value="FabD/lysophospholipase-like"/>
    <property type="match status" value="1"/>
</dbReference>
<dbReference type="GO" id="GO:0008270">
    <property type="term" value="F:zinc ion binding"/>
    <property type="evidence" value="ECO:0007669"/>
    <property type="project" value="UniProtKB-KW"/>
</dbReference>
<keyword evidence="3" id="KW-0862">Zinc</keyword>
<feature type="domain" description="PNPLA" evidence="7">
    <location>
        <begin position="483"/>
        <end position="688"/>
    </location>
</feature>
<feature type="short sequence motif" description="GXGXXG" evidence="5">
    <location>
        <begin position="487"/>
        <end position="492"/>
    </location>
</feature>
<feature type="active site" description="Nucleophile" evidence="5">
    <location>
        <position position="523"/>
    </location>
</feature>
<dbReference type="InterPro" id="IPR017907">
    <property type="entry name" value="Znf_RING_CS"/>
</dbReference>
<accession>F9XQN9</accession>
<evidence type="ECO:0000256" key="2">
    <source>
        <dbReference type="ARBA" id="ARBA00022771"/>
    </source>
</evidence>
<evidence type="ECO:0000259" key="7">
    <source>
        <dbReference type="PROSITE" id="PS51635"/>
    </source>
</evidence>
<keyword evidence="5" id="KW-0442">Lipid degradation</keyword>
<keyword evidence="2" id="KW-0863">Zinc-finger</keyword>
<dbReference type="InterPro" id="IPR002641">
    <property type="entry name" value="PNPLA_dom"/>
</dbReference>
<evidence type="ECO:0000256" key="5">
    <source>
        <dbReference type="PROSITE-ProRule" id="PRU01161"/>
    </source>
</evidence>
<dbReference type="Pfam" id="PF01734">
    <property type="entry name" value="Patatin"/>
    <property type="match status" value="1"/>
</dbReference>
<protein>
    <recommendedName>
        <fullName evidence="7">PNPLA domain-containing protein</fullName>
    </recommendedName>
</protein>
<feature type="short sequence motif" description="DGA/G" evidence="5">
    <location>
        <begin position="675"/>
        <end position="677"/>
    </location>
</feature>
<reference evidence="8 9" key="1">
    <citation type="journal article" date="2011" name="PLoS Genet.">
        <title>Finished genome of the fungal wheat pathogen Mycosphaerella graminicola reveals dispensome structure, chromosome plasticity, and stealth pathogenesis.</title>
        <authorList>
            <person name="Goodwin S.B."/>
            <person name="Ben M'barek S."/>
            <person name="Dhillon B."/>
            <person name="Wittenberg A.H.J."/>
            <person name="Crane C.F."/>
            <person name="Hane J.K."/>
            <person name="Foster A.J."/>
            <person name="Van der Lee T.A.J."/>
            <person name="Grimwood J."/>
            <person name="Aerts A."/>
            <person name="Antoniw J."/>
            <person name="Bailey A."/>
            <person name="Bluhm B."/>
            <person name="Bowler J."/>
            <person name="Bristow J."/>
            <person name="van der Burgt A."/>
            <person name="Canto-Canche B."/>
            <person name="Churchill A.C.L."/>
            <person name="Conde-Ferraez L."/>
            <person name="Cools H.J."/>
            <person name="Coutinho P.M."/>
            <person name="Csukai M."/>
            <person name="Dehal P."/>
            <person name="De Wit P."/>
            <person name="Donzelli B."/>
            <person name="van de Geest H.C."/>
            <person name="van Ham R.C.H.J."/>
            <person name="Hammond-Kosack K.E."/>
            <person name="Henrissat B."/>
            <person name="Kilian A."/>
            <person name="Kobayashi A.K."/>
            <person name="Koopmann E."/>
            <person name="Kourmpetis Y."/>
            <person name="Kuzniar A."/>
            <person name="Lindquist E."/>
            <person name="Lombard V."/>
            <person name="Maliepaard C."/>
            <person name="Martins N."/>
            <person name="Mehrabi R."/>
            <person name="Nap J.P.H."/>
            <person name="Ponomarenko A."/>
            <person name="Rudd J.J."/>
            <person name="Salamov A."/>
            <person name="Schmutz J."/>
            <person name="Schouten H.J."/>
            <person name="Shapiro H."/>
            <person name="Stergiopoulos I."/>
            <person name="Torriani S.F.F."/>
            <person name="Tu H."/>
            <person name="de Vries R.P."/>
            <person name="Waalwijk C."/>
            <person name="Ware S.B."/>
            <person name="Wiebenga A."/>
            <person name="Zwiers L.-H."/>
            <person name="Oliver R.P."/>
            <person name="Grigoriev I.V."/>
            <person name="Kema G.H.J."/>
        </authorList>
    </citation>
    <scope>NUCLEOTIDE SEQUENCE [LARGE SCALE GENOMIC DNA]</scope>
    <source>
        <strain evidence="9">CBS 115943 / IPO323</strain>
    </source>
</reference>
<proteinExistence type="predicted"/>
<dbReference type="PROSITE" id="PS51635">
    <property type="entry name" value="PNPLA"/>
    <property type="match status" value="1"/>
</dbReference>
<dbReference type="eggNOG" id="KOG4231">
    <property type="taxonomic scope" value="Eukaryota"/>
</dbReference>
<dbReference type="GO" id="GO:0046486">
    <property type="term" value="P:glycerolipid metabolic process"/>
    <property type="evidence" value="ECO:0007669"/>
    <property type="project" value="UniProtKB-ARBA"/>
</dbReference>
<evidence type="ECO:0000313" key="8">
    <source>
        <dbReference type="EMBL" id="EGP82391.1"/>
    </source>
</evidence>
<organism evidence="8 9">
    <name type="scientific">Zymoseptoria tritici (strain CBS 115943 / IPO323)</name>
    <name type="common">Speckled leaf blotch fungus</name>
    <name type="synonym">Septoria tritici</name>
    <dbReference type="NCBI Taxonomy" id="336722"/>
    <lineage>
        <taxon>Eukaryota</taxon>
        <taxon>Fungi</taxon>
        <taxon>Dikarya</taxon>
        <taxon>Ascomycota</taxon>
        <taxon>Pezizomycotina</taxon>
        <taxon>Dothideomycetes</taxon>
        <taxon>Dothideomycetidae</taxon>
        <taxon>Mycosphaerellales</taxon>
        <taxon>Mycosphaerellaceae</taxon>
        <taxon>Zymoseptoria</taxon>
    </lineage>
</organism>
<dbReference type="GeneID" id="13400588"/>
<sequence length="981" mass="110644">MSRCNHVALVDAFQTSVVDPNRMSRLFKSLHDPDRQFPCQVVCVGQKEKRSALRQIFSGNNPAKRPEGLVNLYIDTCSIAQEYPLLLVDTDPSLEVQPRLLQHVSCHEIKTHRIDWDCPPDFCFQDVLLARLVFLFADVICIFADDVGGLAGAGGHLLAWSRCGSASSLRSQVRPRVIVVTSEPRSAATQLLEESITALSVTADFIATFSAMRIEYVEQCGSSAVRYQPLRRLLRQDEVPHARKIRQRSRMLFSARHLSWLFPHAVAHFCRSFEDTFDFVQCFSDCGHQQSNLLYHASTFINQSMERKVPYDAVASVIASSILLDAYPQGTHWFCPGIVFDVGYAIKVQSLFELAYIGNSEDVTTFASYMTGVVRDHVEHFFAIMEHKGQSSHEIHAKNLAATSSQIQWVRFKSNRTCFYCLARAPEHVLECKHALCDHCVRRTGVVQVDREHAFILKRCGLCLRPADLTVHLKPPTAGVRILSVDGGGIRGIVPLEFLELLQRSFGDDCSLQDYFDLTCGTSAGGLIILGLFAKEWDLSECINTFRRLAGQFFSGPDIKSVPLIPRIQSYIRCLLNDSCYKAEILESGLQESFGRFTRVFDFPPNSLSRHKFAITATNISDASPFIFTNYNGRGDRDRDCGTSEPLLWEVGRATSAAPVLFQPATVSNVGTFQDGGLKHNNPVNIALWEARQIWSPSTQTDVVLSLGTGTTQTSATPQAPSMRNKFKDGFIPRLCRSFMSSLDGESTWRDLSNHLSTDTRTGYYRLNIPLIGNEPRLDDVYAIEGLRANVQTYKNDPRLSEVRFGLLASCFFFELDAIPQFDGRGLYVCSGKIRIRGNCTKVLSFLRQTETKEIEFTKDKEFLGSVSDTRDICARCKRFHKRVTFHIRHPTEQVTVSLNIGHKYHTRISGFPQSMEWFAQQQHLHLVEQSIQRPQCMCMPLLPITPLVVKKRTTSGKSQGRVSKKTKIAENERGRERLWI</sequence>
<dbReference type="InterPro" id="IPR016035">
    <property type="entry name" value="Acyl_Trfase/lysoPLipase"/>
</dbReference>
<evidence type="ECO:0000256" key="1">
    <source>
        <dbReference type="ARBA" id="ARBA00022723"/>
    </source>
</evidence>
<feature type="region of interest" description="Disordered" evidence="6">
    <location>
        <begin position="954"/>
        <end position="981"/>
    </location>
</feature>
<dbReference type="Gene3D" id="3.40.1090.10">
    <property type="entry name" value="Cytosolic phospholipase A2 catalytic domain"/>
    <property type="match status" value="1"/>
</dbReference>
<dbReference type="PROSITE" id="PS00518">
    <property type="entry name" value="ZF_RING_1"/>
    <property type="match status" value="1"/>
</dbReference>
<dbReference type="OMA" id="VICIFAE"/>
<evidence type="ECO:0000313" key="9">
    <source>
        <dbReference type="Proteomes" id="UP000008062"/>
    </source>
</evidence>
<dbReference type="GO" id="GO:0016020">
    <property type="term" value="C:membrane"/>
    <property type="evidence" value="ECO:0007669"/>
    <property type="project" value="TreeGrafter"/>
</dbReference>
<dbReference type="InParanoid" id="F9XQN9"/>
<evidence type="ECO:0000256" key="6">
    <source>
        <dbReference type="SAM" id="MobiDB-lite"/>
    </source>
</evidence>
<name>F9XQN9_ZYMTI</name>